<evidence type="ECO:0000256" key="1">
    <source>
        <dbReference type="SAM" id="Phobius"/>
    </source>
</evidence>
<feature type="transmembrane region" description="Helical" evidence="1">
    <location>
        <begin position="324"/>
        <end position="346"/>
    </location>
</feature>
<reference evidence="3" key="1">
    <citation type="submission" date="2006-09" db="EMBL/GenBank/DDBJ databases">
        <title>Annotation of Plasmodium falciparum Dd2.</title>
        <authorList>
            <consortium name="The Broad Institute Genome Sequencing Platform"/>
            <person name="Volkman S.K."/>
            <person name="Neafsey D.E."/>
            <person name="Dash A.P."/>
            <person name="Chitnis C.E."/>
            <person name="Hartl D.L."/>
            <person name="Young S.K."/>
            <person name="Zeng Q."/>
            <person name="Koehrsen M."/>
            <person name="Alvarado L."/>
            <person name="Berlin A."/>
            <person name="Borenstein D."/>
            <person name="Chapman S.B."/>
            <person name="Chen Z."/>
            <person name="Engels R."/>
            <person name="Freedman E."/>
            <person name="Gellesch M."/>
            <person name="Goldberg J."/>
            <person name="Griggs A."/>
            <person name="Gujja S."/>
            <person name="Heilman E.R."/>
            <person name="Heiman D.I."/>
            <person name="Howarth C."/>
            <person name="Jen D."/>
            <person name="Larson L."/>
            <person name="Mehta T."/>
            <person name="Neiman D."/>
            <person name="Park D."/>
            <person name="Pearson M."/>
            <person name="Roberts A."/>
            <person name="Saif S."/>
            <person name="Shea T."/>
            <person name="Shenoy N."/>
            <person name="Sisk P."/>
            <person name="Stolte C."/>
            <person name="Sykes S."/>
            <person name="Walk T."/>
            <person name="White J."/>
            <person name="Yandava C."/>
            <person name="Haas B."/>
            <person name="Henn M.R."/>
            <person name="Nusbaum C."/>
            <person name="Birren B."/>
        </authorList>
    </citation>
    <scope>NUCLEOTIDE SEQUENCE [LARGE SCALE GENOMIC DNA]</scope>
</reference>
<dbReference type="AlphaFoldDB" id="A0A0L7LWS4"/>
<evidence type="ECO:0008006" key="4">
    <source>
        <dbReference type="Google" id="ProtNLM"/>
    </source>
</evidence>
<keyword evidence="1" id="KW-0812">Transmembrane</keyword>
<dbReference type="InterPro" id="IPR006373">
    <property type="entry name" value="VSA_Rifin"/>
</dbReference>
<accession>A0A0L7LWS4</accession>
<dbReference type="Pfam" id="PF02009">
    <property type="entry name" value="RIFIN"/>
    <property type="match status" value="1"/>
</dbReference>
<dbReference type="EMBL" id="DS016090">
    <property type="protein sequence ID" value="KOB85069.1"/>
    <property type="molecule type" value="Genomic_DNA"/>
</dbReference>
<name>A0A0L7LWS4_PLAF4</name>
<proteinExistence type="predicted"/>
<dbReference type="VEuPathDB" id="PlasmoDB:PfDd2_070005400"/>
<dbReference type="Proteomes" id="UP000054282">
    <property type="component" value="Unassembled WGS sequence"/>
</dbReference>
<sequence>MKVHYINILLFAIPLNILEYNQRNHYSISHHTQTSRLLCECDLYMPNYDNDPQMKKIMDKFSKQTQQRFEEYDERMNKNRKKCKEQCNKEIQKIILKDKIEKELAEKFVTLQTDIQNDAIPTCVCEKSLADKTEKFCLNCGVQLGGGVLQASGLLGGIGQLGLDAWKAAALVTAKELAEKAGAAAGEAARIKEGINAVMSGLNSEFGINKFGGASLKFLFDETNYMKESLISHSVYVQYKESKCVLFGTGPEKPICTLVRQKFLVHTNAYTTQEVIDETVKEIIANSESTAEMAAEKAIKETTTALTTQNTGAVNATYASCQTVIIASVVAILVIVLVMVIIYLILRYRRKKKMKKKLQYIKLLEE</sequence>
<dbReference type="KEGG" id="pfd:PFDG_00458"/>
<gene>
    <name evidence="2" type="ORF">PFDG_00458</name>
</gene>
<dbReference type="NCBIfam" id="TIGR01477">
    <property type="entry name" value="RIFIN"/>
    <property type="match status" value="1"/>
</dbReference>
<protein>
    <recommendedName>
        <fullName evidence="4">Rifin</fullName>
    </recommendedName>
</protein>
<keyword evidence="1" id="KW-1133">Transmembrane helix</keyword>
<reference evidence="3" key="2">
    <citation type="submission" date="2006-09" db="EMBL/GenBank/DDBJ databases">
        <title>The genome sequence of Plasmodium falciparum Dd2.</title>
        <authorList>
            <consortium name="The Broad Institute Genome Sequencing Platform"/>
            <person name="Birren B."/>
            <person name="Lander E."/>
            <person name="Galagan J."/>
            <person name="Nusbaum C."/>
            <person name="Devon K."/>
            <person name="Henn M."/>
            <person name="Jaffe D."/>
            <person name="Butler J."/>
            <person name="Alvarez P."/>
            <person name="Gnerre S."/>
            <person name="Grabherr M."/>
            <person name="Kleber M."/>
            <person name="Mauceli E."/>
            <person name="Brockman W."/>
            <person name="MacCallum I.A."/>
            <person name="Rounsley S."/>
            <person name="Young S."/>
            <person name="LaButti K."/>
            <person name="Pushparaj V."/>
            <person name="DeCaprio D."/>
            <person name="Crawford M."/>
            <person name="Koehrsen M."/>
            <person name="Engels R."/>
            <person name="Montgomery P."/>
            <person name="Pearson M."/>
            <person name="Howarth C."/>
            <person name="Larson L."/>
            <person name="Luoma S."/>
            <person name="White J."/>
            <person name="Kodira C."/>
            <person name="Zeng Q."/>
            <person name="O'Leary S."/>
            <person name="Yandava C."/>
            <person name="Alvarado L."/>
            <person name="Wirth D."/>
            <person name="Volkman S."/>
            <person name="Hartl D."/>
        </authorList>
    </citation>
    <scope>NUCLEOTIDE SEQUENCE [LARGE SCALE GENOMIC DNA]</scope>
</reference>
<keyword evidence="1" id="KW-0472">Membrane</keyword>
<organism evidence="2 3">
    <name type="scientific">Plasmodium falciparum (isolate Dd2)</name>
    <dbReference type="NCBI Taxonomy" id="57267"/>
    <lineage>
        <taxon>Eukaryota</taxon>
        <taxon>Sar</taxon>
        <taxon>Alveolata</taxon>
        <taxon>Apicomplexa</taxon>
        <taxon>Aconoidasida</taxon>
        <taxon>Haemosporida</taxon>
        <taxon>Plasmodiidae</taxon>
        <taxon>Plasmodium</taxon>
        <taxon>Plasmodium (Laverania)</taxon>
    </lineage>
</organism>
<evidence type="ECO:0000313" key="3">
    <source>
        <dbReference type="Proteomes" id="UP000054282"/>
    </source>
</evidence>
<evidence type="ECO:0000313" key="2">
    <source>
        <dbReference type="EMBL" id="KOB85069.1"/>
    </source>
</evidence>